<dbReference type="AlphaFoldDB" id="M6RDI3"/>
<sequence>MREALIKFNQGRGGEKNQLSKSVVVLISVRSSPGKSAPNKDWSIQ</sequence>
<accession>M6RDI3</accession>
<reference evidence="1 2" key="1">
    <citation type="submission" date="2013-01" db="EMBL/GenBank/DDBJ databases">
        <authorList>
            <person name="Harkins D.M."/>
            <person name="Durkin A.S."/>
            <person name="Brinkac L.M."/>
            <person name="Haft D.H."/>
            <person name="Selengut J.D."/>
            <person name="Sanka R."/>
            <person name="DePew J."/>
            <person name="Purushe J."/>
            <person name="Picardeau M."/>
            <person name="Werts C."/>
            <person name="Goarant C."/>
            <person name="Vinetz J.M."/>
            <person name="Sutton G.G."/>
            <person name="Nierman W.C."/>
            <person name="Fouts D.E."/>
        </authorList>
    </citation>
    <scope>NUCLEOTIDE SEQUENCE [LARGE SCALE GENOMIC DNA]</scope>
    <source>
        <strain evidence="1 2">Verdun HP</strain>
    </source>
</reference>
<evidence type="ECO:0000313" key="2">
    <source>
        <dbReference type="Proteomes" id="UP000012092"/>
    </source>
</evidence>
<evidence type="ECO:0000313" key="1">
    <source>
        <dbReference type="EMBL" id="EMO02644.1"/>
    </source>
</evidence>
<gene>
    <name evidence="1" type="ORF">LEP1GSC116_2713</name>
</gene>
<proteinExistence type="predicted"/>
<dbReference type="Proteomes" id="UP000012092">
    <property type="component" value="Unassembled WGS sequence"/>
</dbReference>
<dbReference type="EMBL" id="AHNZ02001014">
    <property type="protein sequence ID" value="EMO02644.1"/>
    <property type="molecule type" value="Genomic_DNA"/>
</dbReference>
<protein>
    <submittedName>
        <fullName evidence="1">Uncharacterized protein</fullName>
    </submittedName>
</protein>
<name>M6RDI3_LEPIR</name>
<comment type="caution">
    <text evidence="1">The sequence shown here is derived from an EMBL/GenBank/DDBJ whole genome shotgun (WGS) entry which is preliminary data.</text>
</comment>
<organism evidence="1 2">
    <name type="scientific">Leptospira interrogans serovar Icterohaemorrhagiae str. Verdun HP</name>
    <dbReference type="NCBI Taxonomy" id="1049910"/>
    <lineage>
        <taxon>Bacteria</taxon>
        <taxon>Pseudomonadati</taxon>
        <taxon>Spirochaetota</taxon>
        <taxon>Spirochaetia</taxon>
        <taxon>Leptospirales</taxon>
        <taxon>Leptospiraceae</taxon>
        <taxon>Leptospira</taxon>
    </lineage>
</organism>